<dbReference type="PANTHER" id="PTHR30411:SF0">
    <property type="entry name" value="CYS-TRNA(PRO)_CYS-TRNA(CYS) DEACYLASE YBAK"/>
    <property type="match status" value="1"/>
</dbReference>
<comment type="similarity">
    <text evidence="1 4">Belongs to the prolyl-tRNA editing family. YbaK/EbsC subfamily.</text>
</comment>
<evidence type="ECO:0000256" key="1">
    <source>
        <dbReference type="ARBA" id="ARBA00009798"/>
    </source>
</evidence>
<dbReference type="RefSeq" id="WP_345334333.1">
    <property type="nucleotide sequence ID" value="NZ_BAABJZ010000015.1"/>
</dbReference>
<dbReference type="Pfam" id="PF04073">
    <property type="entry name" value="tRNA_edit"/>
    <property type="match status" value="1"/>
</dbReference>
<dbReference type="Gene3D" id="3.90.960.10">
    <property type="entry name" value="YbaK/aminoacyl-tRNA synthetase-associated domain"/>
    <property type="match status" value="1"/>
</dbReference>
<keyword evidence="7" id="KW-1185">Reference proteome</keyword>
<sequence length="156" mass="16521">MTPAINAAKKAKIAFQVHQYRHDANAASYGEEAAHVLGQDPARVFKTLLAADEAGQLFVAVVPVAGKLDLKALAKAVKAKRLTMADPTAAEKATGYVVGGISPLGQKKRLSLVLDSSAERFDTIYVSAGRRGLEIELTPADLLRLSRGQLAAIGRD</sequence>
<dbReference type="EMBL" id="BAABJZ010000015">
    <property type="protein sequence ID" value="GAA4879415.1"/>
    <property type="molecule type" value="Genomic_DNA"/>
</dbReference>
<evidence type="ECO:0000256" key="3">
    <source>
        <dbReference type="ARBA" id="ARBA00023239"/>
    </source>
</evidence>
<dbReference type="EC" id="4.2.-.-" evidence="4"/>
<feature type="domain" description="YbaK/aminoacyl-tRNA synthetase-associated" evidence="5">
    <location>
        <begin position="26"/>
        <end position="145"/>
    </location>
</feature>
<evidence type="ECO:0000256" key="4">
    <source>
        <dbReference type="PIRNR" id="PIRNR006181"/>
    </source>
</evidence>
<keyword evidence="2 4" id="KW-0648">Protein biosynthesis</keyword>
<name>A0ABP9EKS2_9GAMM</name>
<gene>
    <name evidence="6" type="primary">ybaK</name>
    <name evidence="6" type="ORF">GCM10023333_11700</name>
</gene>
<proteinExistence type="inferred from homology"/>
<dbReference type="NCBIfam" id="TIGR00011">
    <property type="entry name" value="YbaK_EbsC"/>
    <property type="match status" value="1"/>
</dbReference>
<accession>A0ABP9EKS2</accession>
<organism evidence="6 7">
    <name type="scientific">Ferrimonas pelagia</name>
    <dbReference type="NCBI Taxonomy" id="1177826"/>
    <lineage>
        <taxon>Bacteria</taxon>
        <taxon>Pseudomonadati</taxon>
        <taxon>Pseudomonadota</taxon>
        <taxon>Gammaproteobacteria</taxon>
        <taxon>Alteromonadales</taxon>
        <taxon>Ferrimonadaceae</taxon>
        <taxon>Ferrimonas</taxon>
    </lineage>
</organism>
<dbReference type="SUPFAM" id="SSF55826">
    <property type="entry name" value="YbaK/ProRS associated domain"/>
    <property type="match status" value="1"/>
</dbReference>
<dbReference type="InterPro" id="IPR036754">
    <property type="entry name" value="YbaK/aa-tRNA-synt-asso_dom_sf"/>
</dbReference>
<protein>
    <recommendedName>
        <fullName evidence="4">Cys-tRNA(Pro)/Cys-tRNA(Cys) deacylase</fullName>
        <ecNumber evidence="4">4.2.-.-</ecNumber>
    </recommendedName>
</protein>
<dbReference type="InterPro" id="IPR004369">
    <property type="entry name" value="Prolyl-tRNA_editing_YbaK/EbsC"/>
</dbReference>
<evidence type="ECO:0000259" key="5">
    <source>
        <dbReference type="Pfam" id="PF04073"/>
    </source>
</evidence>
<dbReference type="PANTHER" id="PTHR30411">
    <property type="entry name" value="CYTOPLASMIC PROTEIN"/>
    <property type="match status" value="1"/>
</dbReference>
<dbReference type="CDD" id="cd00002">
    <property type="entry name" value="YbaK_deacylase"/>
    <property type="match status" value="1"/>
</dbReference>
<evidence type="ECO:0000313" key="6">
    <source>
        <dbReference type="EMBL" id="GAA4879415.1"/>
    </source>
</evidence>
<dbReference type="PIRSF" id="PIRSF006181">
    <property type="entry name" value="EbsC_YbaK"/>
    <property type="match status" value="1"/>
</dbReference>
<dbReference type="InterPro" id="IPR007214">
    <property type="entry name" value="YbaK/aa-tRNA-synth-assoc-dom"/>
</dbReference>
<keyword evidence="3 4" id="KW-0456">Lyase</keyword>
<reference evidence="7" key="1">
    <citation type="journal article" date="2019" name="Int. J. Syst. Evol. Microbiol.">
        <title>The Global Catalogue of Microorganisms (GCM) 10K type strain sequencing project: providing services to taxonomists for standard genome sequencing and annotation.</title>
        <authorList>
            <consortium name="The Broad Institute Genomics Platform"/>
            <consortium name="The Broad Institute Genome Sequencing Center for Infectious Disease"/>
            <person name="Wu L."/>
            <person name="Ma J."/>
        </authorList>
    </citation>
    <scope>NUCLEOTIDE SEQUENCE [LARGE SCALE GENOMIC DNA]</scope>
    <source>
        <strain evidence="7">JCM 18401</strain>
    </source>
</reference>
<dbReference type="Proteomes" id="UP001499988">
    <property type="component" value="Unassembled WGS sequence"/>
</dbReference>
<evidence type="ECO:0000313" key="7">
    <source>
        <dbReference type="Proteomes" id="UP001499988"/>
    </source>
</evidence>
<comment type="caution">
    <text evidence="6">The sequence shown here is derived from an EMBL/GenBank/DDBJ whole genome shotgun (WGS) entry which is preliminary data.</text>
</comment>
<evidence type="ECO:0000256" key="2">
    <source>
        <dbReference type="ARBA" id="ARBA00022917"/>
    </source>
</evidence>